<feature type="compositionally biased region" description="Low complexity" evidence="1">
    <location>
        <begin position="484"/>
        <end position="497"/>
    </location>
</feature>
<gene>
    <name evidence="3" type="ORF">BG011_002297</name>
</gene>
<accession>A0A9P6Q7U8</accession>
<keyword evidence="4" id="KW-1185">Reference proteome</keyword>
<dbReference type="GO" id="GO:0003723">
    <property type="term" value="F:RNA binding"/>
    <property type="evidence" value="ECO:0007669"/>
    <property type="project" value="TreeGrafter"/>
</dbReference>
<dbReference type="InterPro" id="IPR018812">
    <property type="entry name" value="SAK_HAD"/>
</dbReference>
<dbReference type="GO" id="GO:0032040">
    <property type="term" value="C:small-subunit processome"/>
    <property type="evidence" value="ECO:0007669"/>
    <property type="project" value="TreeGrafter"/>
</dbReference>
<organism evidence="3 4">
    <name type="scientific">Mortierella polycephala</name>
    <dbReference type="NCBI Taxonomy" id="41804"/>
    <lineage>
        <taxon>Eukaryota</taxon>
        <taxon>Fungi</taxon>
        <taxon>Fungi incertae sedis</taxon>
        <taxon>Mucoromycota</taxon>
        <taxon>Mortierellomycotina</taxon>
        <taxon>Mortierellomycetes</taxon>
        <taxon>Mortierellales</taxon>
        <taxon>Mortierellaceae</taxon>
        <taxon>Mortierella</taxon>
    </lineage>
</organism>
<evidence type="ECO:0000259" key="2">
    <source>
        <dbReference type="Pfam" id="PF10307"/>
    </source>
</evidence>
<dbReference type="Proteomes" id="UP000726737">
    <property type="component" value="Unassembled WGS sequence"/>
</dbReference>
<sequence>MDKDQESKVPVFSLLTHPAVVFASTRLQDPAYVERLCTVNVFDFDQTLFQSPLPNPSLWDPSFTGILTSWNYCGTGWWHNPGTLELGPDVEATCWEGWWNEEIVEKVKESSRDPACMTVLLTGRNGPTFGQKLIEMVGRKSLDFDLIVTKPTTVTRIKEMTAHSTPHEHTGHRKSRRQLQLQQQQQQQQSVETYLKVHTFNTKHDFLYNLLFEYPAIRSMHLWDDRPCQVAKFRQAGQEWLKKGMLDHFEITVVQEPLLYMDPQREKELVLRMIEAHNQQIEIEISGGPFLVPGVGAAPRTRPELQDRNIWDPYETYVPQKRLRIEVSRIVRYTGIMFSEAIQRIMKDRIGCRDMDDGSEGTIKNQWIERPLALRGHNLSKWITPNDLHVTLCLGSGTPDFLDTIGGLGATVLVEVEAVGELDGRIWALKVKEFDIHTEQDSQGERPLQIVAPNGNIYSSVGALRAAYTSASQISTLTQSLTCSSLSSSPTTDTPSLGDVDSETTFKECSQGQGKGTFLSPSPSLTHVDLEHLGHVILKKAVPPHITMALDRLNGTHAVDSGSIQHWETLDTPAGTPYPYRLIFVGTIAEKFLWGMKSHKAPAVKKAEVSIANVVKNLAGEKNIAGRELGEMIRCVKKEMERLSVENRLDNEERIATIAQDVCDRVETMKTIQQQQQQQQQSCLISSSEEVDSAD</sequence>
<dbReference type="EMBL" id="JAAAJA010000171">
    <property type="protein sequence ID" value="KAG0259899.1"/>
    <property type="molecule type" value="Genomic_DNA"/>
</dbReference>
<feature type="compositionally biased region" description="Basic and acidic residues" evidence="1">
    <location>
        <begin position="159"/>
        <end position="169"/>
    </location>
</feature>
<dbReference type="OrthoDB" id="5596992at2759"/>
<name>A0A9P6Q7U8_9FUNG</name>
<evidence type="ECO:0000313" key="3">
    <source>
        <dbReference type="EMBL" id="KAG0259899.1"/>
    </source>
</evidence>
<dbReference type="GO" id="GO:0000494">
    <property type="term" value="P:box C/D sno(s)RNA 3'-end processing"/>
    <property type="evidence" value="ECO:0007669"/>
    <property type="project" value="TreeGrafter"/>
</dbReference>
<dbReference type="PANTHER" id="PTHR10335:SF23">
    <property type="entry name" value="OB FOLD-CONTAINING PROTEIN, NUCLEIC ACID BINDING"/>
    <property type="match status" value="1"/>
</dbReference>
<dbReference type="GO" id="GO:0008649">
    <property type="term" value="F:rRNA methyltransferase activity"/>
    <property type="evidence" value="ECO:0007669"/>
    <property type="project" value="TreeGrafter"/>
</dbReference>
<feature type="region of interest" description="Disordered" evidence="1">
    <location>
        <begin position="484"/>
        <end position="503"/>
    </location>
</feature>
<proteinExistence type="predicted"/>
<dbReference type="GO" id="GO:0031428">
    <property type="term" value="C:box C/D methylation guide snoRNP complex"/>
    <property type="evidence" value="ECO:0007669"/>
    <property type="project" value="TreeGrafter"/>
</dbReference>
<protein>
    <recommendedName>
        <fullName evidence="2">Swiss Army Knife RNA repair protein HAD domain-containing protein</fullName>
    </recommendedName>
</protein>
<comment type="caution">
    <text evidence="3">The sequence shown here is derived from an EMBL/GenBank/DDBJ whole genome shotgun (WGS) entry which is preliminary data.</text>
</comment>
<reference evidence="3" key="1">
    <citation type="journal article" date="2020" name="Fungal Divers.">
        <title>Resolving the Mortierellaceae phylogeny through synthesis of multi-gene phylogenetics and phylogenomics.</title>
        <authorList>
            <person name="Vandepol N."/>
            <person name="Liber J."/>
            <person name="Desiro A."/>
            <person name="Na H."/>
            <person name="Kennedy M."/>
            <person name="Barry K."/>
            <person name="Grigoriev I.V."/>
            <person name="Miller A.N."/>
            <person name="O'Donnell K."/>
            <person name="Stajich J.E."/>
            <person name="Bonito G."/>
        </authorList>
    </citation>
    <scope>NUCLEOTIDE SEQUENCE</scope>
    <source>
        <strain evidence="3">KOD948</strain>
    </source>
</reference>
<dbReference type="AlphaFoldDB" id="A0A9P6Q7U8"/>
<evidence type="ECO:0000256" key="1">
    <source>
        <dbReference type="SAM" id="MobiDB-lite"/>
    </source>
</evidence>
<dbReference type="GO" id="GO:1990259">
    <property type="term" value="F:histone H2AQ104 methyltransferase activity"/>
    <property type="evidence" value="ECO:0007669"/>
    <property type="project" value="TreeGrafter"/>
</dbReference>
<feature type="region of interest" description="Disordered" evidence="1">
    <location>
        <begin position="159"/>
        <end position="183"/>
    </location>
</feature>
<evidence type="ECO:0000313" key="4">
    <source>
        <dbReference type="Proteomes" id="UP000726737"/>
    </source>
</evidence>
<dbReference type="Pfam" id="PF10307">
    <property type="entry name" value="HAD_SAK_1"/>
    <property type="match status" value="1"/>
</dbReference>
<feature type="domain" description="Swiss Army Knife RNA repair protein HAD" evidence="2">
    <location>
        <begin position="51"/>
        <end position="279"/>
    </location>
</feature>
<dbReference type="PANTHER" id="PTHR10335">
    <property type="entry name" value="RRNA 2-O-METHYLTRANSFERASE FIBRILLARIN"/>
    <property type="match status" value="1"/>
</dbReference>